<sequence length="339" mass="35718">MTTTSPTQDAGTPPRKSKVFLATGAYATIITAIAAPLGLFDWLPVIGGLLRRGGAVSGIAILVMGFSLWILLFVLARLSIAAKEGLAARSLRAELAKGRPLATEWAPLPDTVVAQRVAAYRAAPGNATTALAARSELDHALGELSYVPARALVWALPALGFLGTAAEMSSAVGGLTGSLGQTTGYAELRNALVSNVIPPLADAFGATLFALGAAVVCHLLLTWTTAREQRVLLDIEEVTLDLAGPPRSTPAASPALNGELTTLTDELARTRAQMSMSATELAGLDLDKLTRLGHLDQLERLAELTPLLRSVDQRLDRIHAELSRDLVITRLSAQEGVRR</sequence>
<dbReference type="Proteomes" id="UP000292003">
    <property type="component" value="Unassembled WGS sequence"/>
</dbReference>
<accession>A0A4Q7JAU9</accession>
<keyword evidence="1" id="KW-0472">Membrane</keyword>
<keyword evidence="1" id="KW-0812">Transmembrane</keyword>
<comment type="caution">
    <text evidence="2">The sequence shown here is derived from an EMBL/GenBank/DDBJ whole genome shotgun (WGS) entry which is preliminary data.</text>
</comment>
<feature type="transmembrane region" description="Helical" evidence="1">
    <location>
        <begin position="203"/>
        <end position="223"/>
    </location>
</feature>
<reference evidence="2 3" key="1">
    <citation type="submission" date="2019-02" db="EMBL/GenBank/DDBJ databases">
        <title>Draft genome sequence of Amycolatopsis sp. 8-3EHSu isolated from roots of Suaeda maritima.</title>
        <authorList>
            <person name="Duangmal K."/>
            <person name="Chantavorakit T."/>
        </authorList>
    </citation>
    <scope>NUCLEOTIDE SEQUENCE [LARGE SCALE GENOMIC DNA]</scope>
    <source>
        <strain evidence="2 3">8-3EHSu</strain>
    </source>
</reference>
<dbReference type="EMBL" id="SFCC01000004">
    <property type="protein sequence ID" value="RZQ64397.1"/>
    <property type="molecule type" value="Genomic_DNA"/>
</dbReference>
<keyword evidence="1" id="KW-1133">Transmembrane helix</keyword>
<dbReference type="AlphaFoldDB" id="A0A4Q7JAU9"/>
<dbReference type="OrthoDB" id="3517494at2"/>
<proteinExistence type="predicted"/>
<protein>
    <submittedName>
        <fullName evidence="2">Uncharacterized protein</fullName>
    </submittedName>
</protein>
<keyword evidence="3" id="KW-1185">Reference proteome</keyword>
<evidence type="ECO:0000313" key="3">
    <source>
        <dbReference type="Proteomes" id="UP000292003"/>
    </source>
</evidence>
<feature type="transmembrane region" description="Helical" evidence="1">
    <location>
        <begin position="20"/>
        <end position="43"/>
    </location>
</feature>
<evidence type="ECO:0000256" key="1">
    <source>
        <dbReference type="SAM" id="Phobius"/>
    </source>
</evidence>
<organism evidence="2 3">
    <name type="scientific">Amycolatopsis suaedae</name>
    <dbReference type="NCBI Taxonomy" id="2510978"/>
    <lineage>
        <taxon>Bacteria</taxon>
        <taxon>Bacillati</taxon>
        <taxon>Actinomycetota</taxon>
        <taxon>Actinomycetes</taxon>
        <taxon>Pseudonocardiales</taxon>
        <taxon>Pseudonocardiaceae</taxon>
        <taxon>Amycolatopsis</taxon>
    </lineage>
</organism>
<dbReference type="RefSeq" id="WP_130475108.1">
    <property type="nucleotide sequence ID" value="NZ_SFCC01000004.1"/>
</dbReference>
<evidence type="ECO:0000313" key="2">
    <source>
        <dbReference type="EMBL" id="RZQ64397.1"/>
    </source>
</evidence>
<gene>
    <name evidence="2" type="ORF">EWH70_10575</name>
</gene>
<name>A0A4Q7JAU9_9PSEU</name>
<feature type="transmembrane region" description="Helical" evidence="1">
    <location>
        <begin position="55"/>
        <end position="76"/>
    </location>
</feature>